<dbReference type="CDD" id="cd00067">
    <property type="entry name" value="GAL4"/>
    <property type="match status" value="1"/>
</dbReference>
<dbReference type="SMART" id="SM00906">
    <property type="entry name" value="Fungal_trans"/>
    <property type="match status" value="1"/>
</dbReference>
<dbReference type="EMBL" id="MU001636">
    <property type="protein sequence ID" value="KAF2482430.1"/>
    <property type="molecule type" value="Genomic_DNA"/>
</dbReference>
<dbReference type="Pfam" id="PF04082">
    <property type="entry name" value="Fungal_trans"/>
    <property type="match status" value="1"/>
</dbReference>
<evidence type="ECO:0000256" key="3">
    <source>
        <dbReference type="ARBA" id="ARBA00023242"/>
    </source>
</evidence>
<dbReference type="InterPro" id="IPR036864">
    <property type="entry name" value="Zn2-C6_fun-type_DNA-bd_sf"/>
</dbReference>
<protein>
    <recommendedName>
        <fullName evidence="5">Zn(2)-C6 fungal-type domain-containing protein</fullName>
    </recommendedName>
</protein>
<accession>A0A6A6PQQ6</accession>
<dbReference type="GO" id="GO:0006351">
    <property type="term" value="P:DNA-templated transcription"/>
    <property type="evidence" value="ECO:0007669"/>
    <property type="project" value="InterPro"/>
</dbReference>
<dbReference type="InterPro" id="IPR007219">
    <property type="entry name" value="XnlR_reg_dom"/>
</dbReference>
<comment type="subcellular location">
    <subcellularLocation>
        <location evidence="1">Nucleus</location>
    </subcellularLocation>
</comment>
<dbReference type="OrthoDB" id="424974at2759"/>
<gene>
    <name evidence="6" type="ORF">BDY17DRAFT_251388</name>
</gene>
<dbReference type="Proteomes" id="UP000799767">
    <property type="component" value="Unassembled WGS sequence"/>
</dbReference>
<keyword evidence="2" id="KW-0479">Metal-binding</keyword>
<dbReference type="GO" id="GO:0000981">
    <property type="term" value="F:DNA-binding transcription factor activity, RNA polymerase II-specific"/>
    <property type="evidence" value="ECO:0007669"/>
    <property type="project" value="InterPro"/>
</dbReference>
<dbReference type="InterPro" id="IPR001138">
    <property type="entry name" value="Zn2Cys6_DnaBD"/>
</dbReference>
<dbReference type="PROSITE" id="PS50048">
    <property type="entry name" value="ZN2_CY6_FUNGAL_2"/>
    <property type="match status" value="1"/>
</dbReference>
<evidence type="ECO:0000256" key="1">
    <source>
        <dbReference type="ARBA" id="ARBA00004123"/>
    </source>
</evidence>
<organism evidence="6 7">
    <name type="scientific">Neohortaea acidophila</name>
    <dbReference type="NCBI Taxonomy" id="245834"/>
    <lineage>
        <taxon>Eukaryota</taxon>
        <taxon>Fungi</taxon>
        <taxon>Dikarya</taxon>
        <taxon>Ascomycota</taxon>
        <taxon>Pezizomycotina</taxon>
        <taxon>Dothideomycetes</taxon>
        <taxon>Dothideomycetidae</taxon>
        <taxon>Mycosphaerellales</taxon>
        <taxon>Teratosphaeriaceae</taxon>
        <taxon>Neohortaea</taxon>
    </lineage>
</organism>
<dbReference type="GeneID" id="54472172"/>
<proteinExistence type="predicted"/>
<dbReference type="AlphaFoldDB" id="A0A6A6PQQ6"/>
<dbReference type="InterPro" id="IPR050613">
    <property type="entry name" value="Sec_Metabolite_Reg"/>
</dbReference>
<keyword evidence="3" id="KW-0539">Nucleus</keyword>
<dbReference type="PANTHER" id="PTHR31001:SF50">
    <property type="entry name" value="ZN(II)2CYS6 TRANSCRIPTION FACTOR (EUROFUNG)"/>
    <property type="match status" value="1"/>
</dbReference>
<dbReference type="SUPFAM" id="SSF57701">
    <property type="entry name" value="Zn2/Cys6 DNA-binding domain"/>
    <property type="match status" value="1"/>
</dbReference>
<dbReference type="GO" id="GO:0005634">
    <property type="term" value="C:nucleus"/>
    <property type="evidence" value="ECO:0007669"/>
    <property type="project" value="UniProtKB-SubCell"/>
</dbReference>
<feature type="region of interest" description="Disordered" evidence="4">
    <location>
        <begin position="304"/>
        <end position="328"/>
    </location>
</feature>
<evidence type="ECO:0000313" key="6">
    <source>
        <dbReference type="EMBL" id="KAF2482430.1"/>
    </source>
</evidence>
<evidence type="ECO:0000259" key="5">
    <source>
        <dbReference type="PROSITE" id="PS50048"/>
    </source>
</evidence>
<dbReference type="Gene3D" id="4.10.240.10">
    <property type="entry name" value="Zn(2)-C6 fungal-type DNA-binding domain"/>
    <property type="match status" value="1"/>
</dbReference>
<dbReference type="RefSeq" id="XP_033589000.1">
    <property type="nucleotide sequence ID" value="XM_033731170.1"/>
</dbReference>
<feature type="domain" description="Zn(2)-C6 fungal-type" evidence="5">
    <location>
        <begin position="12"/>
        <end position="41"/>
    </location>
</feature>
<dbReference type="Pfam" id="PF00172">
    <property type="entry name" value="Zn_clus"/>
    <property type="match status" value="1"/>
</dbReference>
<dbReference type="PANTHER" id="PTHR31001">
    <property type="entry name" value="UNCHARACTERIZED TRANSCRIPTIONAL REGULATORY PROTEIN"/>
    <property type="match status" value="1"/>
</dbReference>
<keyword evidence="7" id="KW-1185">Reference proteome</keyword>
<dbReference type="GO" id="GO:0003677">
    <property type="term" value="F:DNA binding"/>
    <property type="evidence" value="ECO:0007669"/>
    <property type="project" value="InterPro"/>
</dbReference>
<evidence type="ECO:0000313" key="7">
    <source>
        <dbReference type="Proteomes" id="UP000799767"/>
    </source>
</evidence>
<dbReference type="CDD" id="cd12148">
    <property type="entry name" value="fungal_TF_MHR"/>
    <property type="match status" value="1"/>
</dbReference>
<evidence type="ECO:0000256" key="2">
    <source>
        <dbReference type="ARBA" id="ARBA00022723"/>
    </source>
</evidence>
<name>A0A6A6PQQ6_9PEZI</name>
<dbReference type="SMART" id="SM00066">
    <property type="entry name" value="GAL4"/>
    <property type="match status" value="1"/>
</dbReference>
<evidence type="ECO:0000256" key="4">
    <source>
        <dbReference type="SAM" id="MobiDB-lite"/>
    </source>
</evidence>
<sequence>MSNSPDNHIRLACQACQRKKIKCDRNFPCTQCVRSNLHCVASSRKPRARHSGKRAVDSELRNRISKLENLVENLSGDVALATEGPSMNGAGQVAETKGAASPAVRKYIGSQFWSTLTGEPSPQASAVLFDAFCSNVDRISKIYHTPSLQAFMIEGKPYLGHDPSTPGNNAVKAAIWFAASNTLSEDECQMMFGKSRYAQSQIFRKMVDIALAQADLFTTSDLATLQALTTYTITSRYIDSSRRAWTMAAILVRIARASGLHSEAIPRTPFITELRRRLWHSIRFTDVFVSWDRGSSDLLIDSAPSETPRPLNIEDTDINESSETLPPEREGLTSMSWAVISVDSASSMLRFSARSESKPGGGDTWEDRLAAANEFARHINDKYLRHIDPTDPYHRFVKHVCGSMIASHRLRAVRPMRKHPLSTAPRVDSPYVLQLALDSIRASEDTYTDAATKPFQWLAWVPWHPLAVALAGLCAIRDTELANEAWLAVDKAYLRLRGVIADSQSGMLWRPIEKLYKTATAFREHREGSAEISPPSHQQPLQLPLHPSNTIPTSPYPIINPFYPSPAFPPNNAAAAAHSLSNNTTTFPPFDPNTTNPMNLDLTNPTALSDLDFSNSNLNWWMEFQNIFEDMSTPAPELNVGNIAWAGGGGPSAGGVAGAWGVPQNPM</sequence>
<dbReference type="GO" id="GO:0008270">
    <property type="term" value="F:zinc ion binding"/>
    <property type="evidence" value="ECO:0007669"/>
    <property type="project" value="InterPro"/>
</dbReference>
<reference evidence="6" key="1">
    <citation type="journal article" date="2020" name="Stud. Mycol.">
        <title>101 Dothideomycetes genomes: a test case for predicting lifestyles and emergence of pathogens.</title>
        <authorList>
            <person name="Haridas S."/>
            <person name="Albert R."/>
            <person name="Binder M."/>
            <person name="Bloem J."/>
            <person name="Labutti K."/>
            <person name="Salamov A."/>
            <person name="Andreopoulos B."/>
            <person name="Baker S."/>
            <person name="Barry K."/>
            <person name="Bills G."/>
            <person name="Bluhm B."/>
            <person name="Cannon C."/>
            <person name="Castanera R."/>
            <person name="Culley D."/>
            <person name="Daum C."/>
            <person name="Ezra D."/>
            <person name="Gonzalez J."/>
            <person name="Henrissat B."/>
            <person name="Kuo A."/>
            <person name="Liang C."/>
            <person name="Lipzen A."/>
            <person name="Lutzoni F."/>
            <person name="Magnuson J."/>
            <person name="Mondo S."/>
            <person name="Nolan M."/>
            <person name="Ohm R."/>
            <person name="Pangilinan J."/>
            <person name="Park H.-J."/>
            <person name="Ramirez L."/>
            <person name="Alfaro M."/>
            <person name="Sun H."/>
            <person name="Tritt A."/>
            <person name="Yoshinaga Y."/>
            <person name="Zwiers L.-H."/>
            <person name="Turgeon B."/>
            <person name="Goodwin S."/>
            <person name="Spatafora J."/>
            <person name="Crous P."/>
            <person name="Grigoriev I."/>
        </authorList>
    </citation>
    <scope>NUCLEOTIDE SEQUENCE</scope>
    <source>
        <strain evidence="6">CBS 113389</strain>
    </source>
</reference>